<evidence type="ECO:0000313" key="2">
    <source>
        <dbReference type="EMBL" id="ADC90083.1"/>
    </source>
</evidence>
<keyword evidence="1" id="KW-0472">Membrane</keyword>
<reference evidence="3" key="1">
    <citation type="journal article" date="2010" name="Stand. Genomic Sci.">
        <title>Complete genome sequence of Thermocrinis albus type strain (HI 11/12T).</title>
        <authorList>
            <person name="Wirth R."/>
            <person name="Sikorski J."/>
            <person name="Brambilla E."/>
            <person name="Misra M."/>
            <person name="Lapidus A."/>
            <person name="Copeland A."/>
            <person name="Nolan M."/>
            <person name="Lucas S."/>
            <person name="Chen F."/>
            <person name="Tice H."/>
            <person name="Cheng J.F."/>
            <person name="Han C."/>
            <person name="Detter J.C."/>
            <person name="Tapia R."/>
            <person name="Bruce D."/>
            <person name="Goodwin L."/>
            <person name="Pitluck S."/>
            <person name="Pati A."/>
            <person name="Anderson I."/>
            <person name="Ivanova N."/>
            <person name="Mavromatis K."/>
            <person name="Mikhailova N."/>
            <person name="Chen A."/>
            <person name="Palaniappan K."/>
            <person name="Bilek Y."/>
            <person name="Hader T."/>
            <person name="Land M."/>
            <person name="Hauser L."/>
            <person name="Chang Y.J."/>
            <person name="Jeffries C.D."/>
            <person name="Tindall B.J."/>
            <person name="Rohde M."/>
            <person name="Goker M."/>
            <person name="Bristow J."/>
            <person name="Eisen J.A."/>
            <person name="Markowitz V."/>
            <person name="Hugenholtz P."/>
            <person name="Kyrpides N.C."/>
            <person name="Klenk H.P."/>
        </authorList>
    </citation>
    <scope>NUCLEOTIDE SEQUENCE [LARGE SCALE GENOMIC DNA]</scope>
    <source>
        <strain evidence="3">DSM 14484 / JCM 11386 / HI 11/12</strain>
    </source>
</reference>
<dbReference type="AlphaFoldDB" id="D3SMV3"/>
<feature type="transmembrane region" description="Helical" evidence="1">
    <location>
        <begin position="112"/>
        <end position="132"/>
    </location>
</feature>
<dbReference type="HOGENOM" id="CLU_136000_1_1_0"/>
<sequence length="137" mass="15813">MQELILGIYRFFIRLAFNLTIVVLLVGLFVGVFRTLAEIGLTFTEATVRLGFKELIINTLSLIVVLEIIRAFVDYFEYERVRLEVLMEALIAFFIREFMIKLFEEKLTGLEVLLWSTGVAFLVGARTLTVVYKPPKK</sequence>
<keyword evidence="3" id="KW-1185">Reference proteome</keyword>
<dbReference type="eggNOG" id="COG3431">
    <property type="taxonomic scope" value="Bacteria"/>
</dbReference>
<evidence type="ECO:0008006" key="4">
    <source>
        <dbReference type="Google" id="ProtNLM"/>
    </source>
</evidence>
<proteinExistence type="predicted"/>
<dbReference type="OrthoDB" id="74012at2"/>
<feature type="transmembrane region" description="Helical" evidence="1">
    <location>
        <begin position="12"/>
        <end position="35"/>
    </location>
</feature>
<gene>
    <name evidence="2" type="ordered locus">Thal_1454</name>
</gene>
<protein>
    <recommendedName>
        <fullName evidence="4">Phosphate-starvation-inducible E-like protein</fullName>
    </recommendedName>
</protein>
<feature type="transmembrane region" description="Helical" evidence="1">
    <location>
        <begin position="55"/>
        <end position="73"/>
    </location>
</feature>
<keyword evidence="1" id="KW-0812">Transmembrane</keyword>
<organism evidence="2 3">
    <name type="scientific">Thermocrinis albus (strain DSM 14484 / JCM 11386 / HI 11/12)</name>
    <dbReference type="NCBI Taxonomy" id="638303"/>
    <lineage>
        <taxon>Bacteria</taxon>
        <taxon>Pseudomonadati</taxon>
        <taxon>Aquificota</taxon>
        <taxon>Aquificia</taxon>
        <taxon>Aquificales</taxon>
        <taxon>Aquificaceae</taxon>
        <taxon>Thermocrinis</taxon>
    </lineage>
</organism>
<dbReference type="EMBL" id="CP001931">
    <property type="protein sequence ID" value="ADC90083.1"/>
    <property type="molecule type" value="Genomic_DNA"/>
</dbReference>
<dbReference type="STRING" id="638303.Thal_1454"/>
<keyword evidence="1" id="KW-1133">Transmembrane helix</keyword>
<evidence type="ECO:0000256" key="1">
    <source>
        <dbReference type="SAM" id="Phobius"/>
    </source>
</evidence>
<dbReference type="Proteomes" id="UP000002043">
    <property type="component" value="Chromosome"/>
</dbReference>
<name>D3SMV3_THEAH</name>
<dbReference type="RefSeq" id="WP_012992489.1">
    <property type="nucleotide sequence ID" value="NC_013894.1"/>
</dbReference>
<accession>D3SMV3</accession>
<evidence type="ECO:0000313" key="3">
    <source>
        <dbReference type="Proteomes" id="UP000002043"/>
    </source>
</evidence>
<dbReference type="KEGG" id="tal:Thal_1454"/>